<dbReference type="EMBL" id="LVLJ01004011">
    <property type="protein sequence ID" value="OAE18755.1"/>
    <property type="molecule type" value="Genomic_DNA"/>
</dbReference>
<accession>A0A176VFQ3</accession>
<name>A0A176VFQ3_MARPO</name>
<evidence type="ECO:0000313" key="2">
    <source>
        <dbReference type="EMBL" id="BBN11335.1"/>
    </source>
</evidence>
<feature type="compositionally biased region" description="Low complexity" evidence="1">
    <location>
        <begin position="175"/>
        <end position="191"/>
    </location>
</feature>
<feature type="compositionally biased region" description="Basic and acidic residues" evidence="1">
    <location>
        <begin position="120"/>
        <end position="129"/>
    </location>
</feature>
<keyword evidence="4" id="KW-1185">Reference proteome</keyword>
<feature type="compositionally biased region" description="Low complexity" evidence="1">
    <location>
        <begin position="991"/>
        <end position="1000"/>
    </location>
</feature>
<feature type="compositionally biased region" description="Low complexity" evidence="1">
    <location>
        <begin position="156"/>
        <end position="166"/>
    </location>
</feature>
<dbReference type="Proteomes" id="UP000077202">
    <property type="component" value="Unassembled WGS sequence"/>
</dbReference>
<organism evidence="3 4">
    <name type="scientific">Marchantia polymorpha subsp. ruderalis</name>
    <dbReference type="NCBI Taxonomy" id="1480154"/>
    <lineage>
        <taxon>Eukaryota</taxon>
        <taxon>Viridiplantae</taxon>
        <taxon>Streptophyta</taxon>
        <taxon>Embryophyta</taxon>
        <taxon>Marchantiophyta</taxon>
        <taxon>Marchantiopsida</taxon>
        <taxon>Marchantiidae</taxon>
        <taxon>Marchantiales</taxon>
        <taxon>Marchantiaceae</taxon>
        <taxon>Marchantia</taxon>
    </lineage>
</organism>
<feature type="region of interest" description="Disordered" evidence="1">
    <location>
        <begin position="382"/>
        <end position="402"/>
    </location>
</feature>
<feature type="compositionally biased region" description="Polar residues" evidence="1">
    <location>
        <begin position="915"/>
        <end position="930"/>
    </location>
</feature>
<feature type="compositionally biased region" description="Basic and acidic residues" evidence="1">
    <location>
        <begin position="749"/>
        <end position="764"/>
    </location>
</feature>
<feature type="compositionally biased region" description="Basic and acidic residues" evidence="1">
    <location>
        <begin position="870"/>
        <end position="885"/>
    </location>
</feature>
<feature type="region of interest" description="Disordered" evidence="1">
    <location>
        <begin position="107"/>
        <end position="232"/>
    </location>
</feature>
<reference evidence="3 4" key="1">
    <citation type="submission" date="2016-03" db="EMBL/GenBank/DDBJ databases">
        <title>Mechanisms controlling the formation of the plant cell surface in tip-growing cells are functionally conserved among land plants.</title>
        <authorList>
            <person name="Honkanen S."/>
            <person name="Jones V.A."/>
            <person name="Morieri G."/>
            <person name="Champion C."/>
            <person name="Hetherington A.J."/>
            <person name="Kelly S."/>
            <person name="Saint-Marcoux D."/>
            <person name="Proust H."/>
            <person name="Prescott H."/>
            <person name="Dolan L."/>
        </authorList>
    </citation>
    <scope>NUCLEOTIDE SEQUENCE [LARGE SCALE GENOMIC DNA]</scope>
    <source>
        <strain evidence="4">cv. Tak-1 and cv. Tak-2</strain>
        <tissue evidence="3">Whole gametophyte</tissue>
    </source>
</reference>
<evidence type="ECO:0000313" key="3">
    <source>
        <dbReference type="EMBL" id="OAE18755.1"/>
    </source>
</evidence>
<gene>
    <name evidence="3" type="ORF">AXG93_2396s1060</name>
    <name evidence="2" type="ORF">Mp_5g11030</name>
</gene>
<reference evidence="5" key="3">
    <citation type="journal article" date="2020" name="Curr. Biol.">
        <title>Chromatin organization in early land plants reveals an ancestral association between H3K27me3, transposons, and constitutive heterochromatin.</title>
        <authorList>
            <person name="Montgomery S.A."/>
            <person name="Tanizawa Y."/>
            <person name="Galik B."/>
            <person name="Wang N."/>
            <person name="Ito T."/>
            <person name="Mochizuki T."/>
            <person name="Akimcheva S."/>
            <person name="Bowman J.L."/>
            <person name="Cognat V."/>
            <person name="Marechal-Drouard L."/>
            <person name="Ekker H."/>
            <person name="Hong S.F."/>
            <person name="Kohchi T."/>
            <person name="Lin S.S."/>
            <person name="Liu L.D."/>
            <person name="Nakamura Y."/>
            <person name="Valeeva L.R."/>
            <person name="Shakirov E.V."/>
            <person name="Shippen D.E."/>
            <person name="Wei W.L."/>
            <person name="Yagura M."/>
            <person name="Yamaoka S."/>
            <person name="Yamato K.T."/>
            <person name="Liu C."/>
            <person name="Berger F."/>
        </authorList>
    </citation>
    <scope>NUCLEOTIDE SEQUENCE [LARGE SCALE GENOMIC DNA]</scope>
    <source>
        <strain evidence="5">Tak-1</strain>
    </source>
</reference>
<dbReference type="EMBL" id="AP019870">
    <property type="protein sequence ID" value="BBN11335.1"/>
    <property type="molecule type" value="Genomic_DNA"/>
</dbReference>
<proteinExistence type="predicted"/>
<feature type="compositionally biased region" description="Pro residues" evidence="1">
    <location>
        <begin position="552"/>
        <end position="568"/>
    </location>
</feature>
<feature type="region of interest" description="Disordered" evidence="1">
    <location>
        <begin position="749"/>
        <end position="1000"/>
    </location>
</feature>
<protein>
    <submittedName>
        <fullName evidence="3">Uncharacterized protein</fullName>
    </submittedName>
</protein>
<feature type="region of interest" description="Disordered" evidence="1">
    <location>
        <begin position="512"/>
        <end position="573"/>
    </location>
</feature>
<feature type="compositionally biased region" description="Basic and acidic residues" evidence="1">
    <location>
        <begin position="660"/>
        <end position="702"/>
    </location>
</feature>
<evidence type="ECO:0000313" key="5">
    <source>
        <dbReference type="Proteomes" id="UP001162541"/>
    </source>
</evidence>
<feature type="compositionally biased region" description="Polar residues" evidence="1">
    <location>
        <begin position="776"/>
        <end position="794"/>
    </location>
</feature>
<feature type="region of interest" description="Disordered" evidence="1">
    <location>
        <begin position="631"/>
        <end position="705"/>
    </location>
</feature>
<feature type="region of interest" description="Disordered" evidence="1">
    <location>
        <begin position="713"/>
        <end position="732"/>
    </location>
</feature>
<feature type="compositionally biased region" description="Low complexity" evidence="1">
    <location>
        <begin position="891"/>
        <end position="906"/>
    </location>
</feature>
<feature type="compositionally biased region" description="Polar residues" evidence="1">
    <location>
        <begin position="393"/>
        <end position="402"/>
    </location>
</feature>
<evidence type="ECO:0000256" key="1">
    <source>
        <dbReference type="SAM" id="MobiDB-lite"/>
    </source>
</evidence>
<dbReference type="Proteomes" id="UP001162541">
    <property type="component" value="Chromosome 5"/>
</dbReference>
<feature type="compositionally biased region" description="Gly residues" evidence="1">
    <location>
        <begin position="130"/>
        <end position="142"/>
    </location>
</feature>
<dbReference type="AlphaFoldDB" id="A0A176VFQ3"/>
<feature type="compositionally biased region" description="Polar residues" evidence="1">
    <location>
        <begin position="955"/>
        <end position="964"/>
    </location>
</feature>
<reference evidence="2" key="2">
    <citation type="journal article" date="2019" name="Curr. Biol.">
        <title>Chromatin organization in early land plants reveals an ancestral association between H3K27me3, transposons, and constitutive heterochromatin.</title>
        <authorList>
            <person name="Montgomery S.A."/>
            <person name="Tanizawa Y."/>
            <person name="Galik B."/>
            <person name="Wang N."/>
            <person name="Ito T."/>
            <person name="Mochizuki T."/>
            <person name="Akimcheva S."/>
            <person name="Bowman J."/>
            <person name="Cognat V."/>
            <person name="Drouard L."/>
            <person name="Ekker H."/>
            <person name="Houng S."/>
            <person name="Kohchi T."/>
            <person name="Lin S."/>
            <person name="Liu L.D."/>
            <person name="Nakamura Y."/>
            <person name="Valeeva L.R."/>
            <person name="Shakirov E.V."/>
            <person name="Shippen D.E."/>
            <person name="Wei W."/>
            <person name="Yagura M."/>
            <person name="Yamaoka S."/>
            <person name="Yamato K.T."/>
            <person name="Liu C."/>
            <person name="Berger F."/>
        </authorList>
    </citation>
    <scope>NUCLEOTIDE SEQUENCE [LARGE SCALE GENOMIC DNA]</scope>
    <source>
        <strain evidence="2">Tak-1</strain>
    </source>
</reference>
<evidence type="ECO:0000313" key="4">
    <source>
        <dbReference type="Proteomes" id="UP000077202"/>
    </source>
</evidence>
<sequence>MDYIECQVPTANAMFDKIMASDTMRVPFSASGPGGAAYRPMPTSFPVFPVNHAKAVASLDRASVPQQQGAGLAGRSLEEHFKEIGRPYMHPMAVSPLNMTGIIQHQTPGESASSLLGDGTMEKTKRNGRGEGGGRGSRGGATTGRKRTRGGQMTDSLTTGSVLEGSLSGGGGAQSTGRATAANGGARQQNNSIGEKAEKSTGRRQSGQGSKRGEKKQPQPVPPSVSETPCAPYNGVPHATRVAEANGFPADWTGGVLDIYGLRTRKANIGQYMVEIPLNELLSAGYEAPKLVLKEYRELEKVEDEETLDQKISGILQLFPVRPSKAEVHGETAENAGSRLTKNSKILVDLESPVPPEDEMLSKQQERVEKVLGANFLSGSKFETGSEKDMRAGSQSINGTTQGVGSFKVDGLPLHPFEDFMTRLKLGPSESLQSLIAQSQGDNDANVTSDTRMDSAVVDMCHRNRSIPPLPCSYPPVGPVKAEHYRWNHRVWSLQPAIPSNAATCEAGASVEDAQVGAEEDASPRSSYSRRRKLDGKVKAQTPEAMAMCIPPSSPPPPTAPLPTPLSNPPTEECTVSVKEEPRQVENAAVLSSEGTPNPMEVDSCRVDNGAVAVTVIDRPETLPGKQAENMECDQERSGGEAVRPLETPATLLGPQEMDVCDRQSKPLADVKQEAGGDQEGKELVESNGEPKPDETVLKEEQLPALPSVDIKIMCPSPPQNESASTSPAVPLSPGVSIAAHILMSIHKDTFQQLEPEKTDGERERRRRVFQPYQGAPTQKATKSMRVSSTTVNHRQPGGDAGKEGKTNADAGSVPPSKALVSERRKSLSQIDTPEKPSISSPRNSSGGGVSTSSRGGSHTAARTSNLSVKMEKCAAKESAKDSSSNKDAGGRSLSSLPPLGLPSSKSAHKGAKTNGYTHSSNPKGSSATANFAKVPTACSTQRVASGGGSRSSRPAHNNNTPGSHGTAPVPVKSSRQSIPDGRQKSKADGSSRGSKSSRD</sequence>
<feature type="compositionally biased region" description="Polar residues" evidence="1">
    <location>
        <begin position="828"/>
        <end position="844"/>
    </location>
</feature>